<feature type="compositionally biased region" description="Polar residues" evidence="1">
    <location>
        <begin position="62"/>
        <end position="73"/>
    </location>
</feature>
<accession>A0A833QT02</accession>
<dbReference type="PANTHER" id="PTHR31280:SF1">
    <property type="entry name" value="OS03G0138600 PROTEIN"/>
    <property type="match status" value="1"/>
</dbReference>
<organism evidence="4 5">
    <name type="scientific">Carex littledalei</name>
    <dbReference type="NCBI Taxonomy" id="544730"/>
    <lineage>
        <taxon>Eukaryota</taxon>
        <taxon>Viridiplantae</taxon>
        <taxon>Streptophyta</taxon>
        <taxon>Embryophyta</taxon>
        <taxon>Tracheophyta</taxon>
        <taxon>Spermatophyta</taxon>
        <taxon>Magnoliopsida</taxon>
        <taxon>Liliopsida</taxon>
        <taxon>Poales</taxon>
        <taxon>Cyperaceae</taxon>
        <taxon>Cyperoideae</taxon>
        <taxon>Cariceae</taxon>
        <taxon>Carex</taxon>
        <taxon>Carex subgen. Euthyceras</taxon>
    </lineage>
</organism>
<feature type="region of interest" description="Disordered" evidence="1">
    <location>
        <begin position="62"/>
        <end position="104"/>
    </location>
</feature>
<dbReference type="PANTHER" id="PTHR31280">
    <property type="entry name" value="PROTEIN UNC-13 HOMOLOG"/>
    <property type="match status" value="1"/>
</dbReference>
<feature type="compositionally biased region" description="Gly residues" evidence="1">
    <location>
        <begin position="90"/>
        <end position="102"/>
    </location>
</feature>
<dbReference type="InterPro" id="IPR014770">
    <property type="entry name" value="Munc13_1"/>
</dbReference>
<dbReference type="AlphaFoldDB" id="A0A833QT02"/>
<evidence type="ECO:0000259" key="3">
    <source>
        <dbReference type="PROSITE" id="PS51259"/>
    </source>
</evidence>
<protein>
    <submittedName>
        <fullName evidence="4">Uncharacterized protein</fullName>
    </submittedName>
</protein>
<feature type="compositionally biased region" description="Low complexity" evidence="1">
    <location>
        <begin position="74"/>
        <end position="89"/>
    </location>
</feature>
<reference evidence="4" key="1">
    <citation type="submission" date="2020-01" db="EMBL/GenBank/DDBJ databases">
        <title>Genome sequence of Kobresia littledalei, the first chromosome-level genome in the family Cyperaceae.</title>
        <authorList>
            <person name="Qu G."/>
        </authorList>
    </citation>
    <scope>NUCLEOTIDE SEQUENCE</scope>
    <source>
        <strain evidence="4">C.B.Clarke</strain>
        <tissue evidence="4">Leaf</tissue>
    </source>
</reference>
<dbReference type="InterPro" id="IPR057984">
    <property type="entry name" value="PATROL1_C"/>
</dbReference>
<feature type="region of interest" description="Disordered" evidence="1">
    <location>
        <begin position="1"/>
        <end position="23"/>
    </location>
</feature>
<dbReference type="InterPro" id="IPR008528">
    <property type="entry name" value="unc-13_homologue"/>
</dbReference>
<dbReference type="PROSITE" id="PS51258">
    <property type="entry name" value="MHD1"/>
    <property type="match status" value="1"/>
</dbReference>
<dbReference type="InterPro" id="IPR014772">
    <property type="entry name" value="Munc13_dom-2"/>
</dbReference>
<evidence type="ECO:0000313" key="4">
    <source>
        <dbReference type="EMBL" id="KAF3328083.1"/>
    </source>
</evidence>
<gene>
    <name evidence="4" type="ORF">FCM35_KLT06689</name>
</gene>
<name>A0A833QT02_9POAL</name>
<comment type="caution">
    <text evidence="4">The sequence shown here is derived from an EMBL/GenBank/DDBJ whole genome shotgun (WGS) entry which is preliminary data.</text>
</comment>
<keyword evidence="5" id="KW-1185">Reference proteome</keyword>
<dbReference type="Proteomes" id="UP000623129">
    <property type="component" value="Unassembled WGS sequence"/>
</dbReference>
<proteinExistence type="predicted"/>
<feature type="domain" description="MHD2" evidence="3">
    <location>
        <begin position="869"/>
        <end position="980"/>
    </location>
</feature>
<sequence length="1055" mass="116778">MGRRRSGSSVSRSDTEPDSFPDVATVELDCPFGRIESLSRTDLRETAYEIFFMSCRSSPSFNATRSGPMSYNHSNSSGESNGEVSPSGGSHIGGVGPKGGTGMNMVNSKIKKVLGLKARRASQPMTRTMSQSSVSSGMVGSIGLVGAAVTANSLPGSSPGKGRRPMTSAEIMRQQMRVAELSDARLRKTLMRTMVGQVNKRADLIVLPLELLRQLKSTEFNDLHEYHLWQRRQMKILEAALILYPYYPLERPNPNAQRINEVSRAVEARPLDMTNKVLEPIRHLQSAVLALAWRAPGGGQGDTCHWADGYPLNVHLYVALLQSIFDLREETVVLDEVDELVELMKRTWPILGINRMIHNICFAWVLFQQYVITGQMEPDLISATQTMLAEVATDAKKGERDSCYMKVLSSVMGTMQGWLEKRLMEYHESFERGSVYTMEYILSLALTSCKIISEDVPSAASNLTSGLIDTNALLSCVSSNRVDYYIRSSMRSAFTKILENGIDVGHNEGVMAEMEEQEPSTILTQLAKDTEQLAVFEKETYSPLLRRWHPAPHAIAVITLHNCFGVVLKQYLAKVTSLTNELVRVLHSAGRMEKVLVQMVVEDSSESDDGGKAIVKEMVPYDVESIVVGLLKSWIEERLRIGRECLNRAKETESWIPKAKSEPIAQSAVDLMKLAKVTVDEFFEIPVGARDEMVQELADGLGALIQDYTSFVASCGTRQSYLPNLPPLTRCNQDSKFVKLWKRAANPCKNGSGPHQGKSSSGSDGQNPRPSTSRGTQRLYIRLNTLHYIINYLSTLDKSLTFFSSSNTATATNLPNRRLAPFSHRFEIARSAVQNAIQQVVSEVAAYRLIFLDSHHSFYDGLYVGNVESTRIRPSLRILKQNLTLLTTLLVDRAQPLAVKEVMKASYEAFLLVLLAGGSERSFTLADHELIEDDLKSLKKAFCTCGEGLVAEETVDREAEVVEGIIGLMGICTERLIEEFSIAACEASGLGGITVGVGVGPNGQKTSPATVVPMPPTTGKWNRADPNTILRVLCHRNDDVANQFLKRNFQLAKRR</sequence>
<evidence type="ECO:0000259" key="2">
    <source>
        <dbReference type="PROSITE" id="PS51258"/>
    </source>
</evidence>
<feature type="domain" description="MHD1" evidence="2">
    <location>
        <begin position="583"/>
        <end position="725"/>
    </location>
</feature>
<dbReference type="OrthoDB" id="2015333at2759"/>
<evidence type="ECO:0000313" key="5">
    <source>
        <dbReference type="Proteomes" id="UP000623129"/>
    </source>
</evidence>
<dbReference type="EMBL" id="SWLB01000016">
    <property type="protein sequence ID" value="KAF3328083.1"/>
    <property type="molecule type" value="Genomic_DNA"/>
</dbReference>
<dbReference type="Pfam" id="PF25761">
    <property type="entry name" value="TPR_PATROL1"/>
    <property type="match status" value="1"/>
</dbReference>
<evidence type="ECO:0000256" key="1">
    <source>
        <dbReference type="SAM" id="MobiDB-lite"/>
    </source>
</evidence>
<feature type="compositionally biased region" description="Polar residues" evidence="1">
    <location>
        <begin position="757"/>
        <end position="776"/>
    </location>
</feature>
<dbReference type="PROSITE" id="PS51259">
    <property type="entry name" value="MHD2"/>
    <property type="match status" value="1"/>
</dbReference>
<feature type="region of interest" description="Disordered" evidence="1">
    <location>
        <begin position="747"/>
        <end position="776"/>
    </location>
</feature>